<dbReference type="InterPro" id="IPR011251">
    <property type="entry name" value="Luciferase-like_dom"/>
</dbReference>
<dbReference type="SUPFAM" id="SSF51679">
    <property type="entry name" value="Bacterial luciferase-like"/>
    <property type="match status" value="1"/>
</dbReference>
<dbReference type="PATRIC" id="fig|251702.3.peg.37"/>
<organism evidence="4 5">
    <name type="scientific">Pseudomonas syringae pv. antirrhini</name>
    <dbReference type="NCBI Taxonomy" id="251702"/>
    <lineage>
        <taxon>Bacteria</taxon>
        <taxon>Pseudomonadati</taxon>
        <taxon>Pseudomonadota</taxon>
        <taxon>Gammaproteobacteria</taxon>
        <taxon>Pseudomonadales</taxon>
        <taxon>Pseudomonadaceae</taxon>
        <taxon>Pseudomonas</taxon>
    </lineage>
</organism>
<evidence type="ECO:0000256" key="1">
    <source>
        <dbReference type="ARBA" id="ARBA00023002"/>
    </source>
</evidence>
<comment type="caution">
    <text evidence="4">The sequence shown here is derived from an EMBL/GenBank/DDBJ whole genome shotgun (WGS) entry which is preliminary data.</text>
</comment>
<dbReference type="PANTHER" id="PTHR30137">
    <property type="entry name" value="LUCIFERASE-LIKE MONOOXYGENASE"/>
    <property type="match status" value="1"/>
</dbReference>
<feature type="domain" description="Luciferase-like" evidence="3">
    <location>
        <begin position="22"/>
        <end position="309"/>
    </location>
</feature>
<keyword evidence="2" id="KW-0503">Monooxygenase</keyword>
<dbReference type="InterPro" id="IPR036661">
    <property type="entry name" value="Luciferase-like_sf"/>
</dbReference>
<gene>
    <name evidence="4" type="ORF">ALO88_00020</name>
</gene>
<dbReference type="RefSeq" id="WP_057417553.1">
    <property type="nucleotide sequence ID" value="NZ_LJPT01000009.1"/>
</dbReference>
<dbReference type="Proteomes" id="UP000050425">
    <property type="component" value="Unassembled WGS sequence"/>
</dbReference>
<dbReference type="GO" id="GO:0016705">
    <property type="term" value="F:oxidoreductase activity, acting on paired donors, with incorporation or reduction of molecular oxygen"/>
    <property type="evidence" value="ECO:0007669"/>
    <property type="project" value="InterPro"/>
</dbReference>
<dbReference type="EMBL" id="LJPT01000009">
    <property type="protein sequence ID" value="KPW52707.1"/>
    <property type="molecule type" value="Genomic_DNA"/>
</dbReference>
<sequence length="352" mass="39923">MQVALELGGHWPDKTISMDNLFPEMLETVKLADKVGFDAFVMGEHHFMDYNATPDPLALASYISAITTRQRMILAVMLLPLHDVQRLAGELTMLDQLTRGRIDIGFGRGGGPYELRRFNMPSDYESAREIFEERLKAMRILFEQQDISLDWPHTKFKDVTIVPSVYQKPYPPIWMAAQRVEAAFHIAKQGYHVMMSQLRNPISYVHEMMEAFRGGVAEAEKHQGDQKIAIIQWMYIAKDEADRKEKIELAYQKHRKFMGLYQDSSIIKGGHVPGVDIPGTPEEYAENTLIGSLEQVTEKVLELKEIGFDYLMLQAHCGPDHQSIMDSLASFGENIVPLIHTPEEAAIAAACK</sequence>
<dbReference type="Gene3D" id="3.20.20.30">
    <property type="entry name" value="Luciferase-like domain"/>
    <property type="match status" value="1"/>
</dbReference>
<reference evidence="4 5" key="1">
    <citation type="submission" date="2015-09" db="EMBL/GenBank/DDBJ databases">
        <title>Genome announcement of multiple Pseudomonas syringae strains.</title>
        <authorList>
            <person name="Thakur S."/>
            <person name="Wang P.W."/>
            <person name="Gong Y."/>
            <person name="Weir B.S."/>
            <person name="Guttman D.S."/>
        </authorList>
    </citation>
    <scope>NUCLEOTIDE SEQUENCE [LARGE SCALE GENOMIC DNA]</scope>
    <source>
        <strain evidence="4 5">ICMP4303</strain>
    </source>
</reference>
<dbReference type="AlphaFoldDB" id="A0A0P9KA71"/>
<accession>A0A0P9KA71</accession>
<evidence type="ECO:0000256" key="2">
    <source>
        <dbReference type="ARBA" id="ARBA00023033"/>
    </source>
</evidence>
<evidence type="ECO:0000259" key="3">
    <source>
        <dbReference type="Pfam" id="PF00296"/>
    </source>
</evidence>
<dbReference type="PANTHER" id="PTHR30137:SF8">
    <property type="entry name" value="BLR5498 PROTEIN"/>
    <property type="match status" value="1"/>
</dbReference>
<evidence type="ECO:0000313" key="5">
    <source>
        <dbReference type="Proteomes" id="UP000050425"/>
    </source>
</evidence>
<keyword evidence="1" id="KW-0560">Oxidoreductase</keyword>
<dbReference type="GO" id="GO:0004497">
    <property type="term" value="F:monooxygenase activity"/>
    <property type="evidence" value="ECO:0007669"/>
    <property type="project" value="UniProtKB-KW"/>
</dbReference>
<protein>
    <submittedName>
        <fullName evidence="4">Putative oxidoreductase</fullName>
    </submittedName>
</protein>
<dbReference type="GO" id="GO:0005829">
    <property type="term" value="C:cytosol"/>
    <property type="evidence" value="ECO:0007669"/>
    <property type="project" value="TreeGrafter"/>
</dbReference>
<proteinExistence type="predicted"/>
<dbReference type="Pfam" id="PF00296">
    <property type="entry name" value="Bac_luciferase"/>
    <property type="match status" value="1"/>
</dbReference>
<evidence type="ECO:0000313" key="4">
    <source>
        <dbReference type="EMBL" id="KPW52707.1"/>
    </source>
</evidence>
<name>A0A0P9KA71_9PSED</name>
<dbReference type="InterPro" id="IPR050766">
    <property type="entry name" value="Bact_Lucif_Oxidored"/>
</dbReference>